<sequence>MLTSLIAVPSAMAHSVVPINSSQDIHNSMLLNQEDSIEAQAIVADGPSEYDIKRAIEDHLDFSIDDRGVFDDITAQADGVDPEIIRIGVIRNHMIGVGGAEISPQGWQAGTWNYGR</sequence>
<comment type="caution">
    <text evidence="1">The sequence shown here is derived from an EMBL/GenBank/DDBJ whole genome shotgun (WGS) entry which is preliminary data.</text>
</comment>
<gene>
    <name evidence="1" type="ORF">ACFPUZ_04305</name>
</gene>
<organism evidence="1 2">
    <name type="scientific">Corynebacterium nasicanis</name>
    <dbReference type="NCBI Taxonomy" id="1448267"/>
    <lineage>
        <taxon>Bacteria</taxon>
        <taxon>Bacillati</taxon>
        <taxon>Actinomycetota</taxon>
        <taxon>Actinomycetes</taxon>
        <taxon>Mycobacteriales</taxon>
        <taxon>Corynebacteriaceae</taxon>
        <taxon>Corynebacterium</taxon>
    </lineage>
</organism>
<reference evidence="2" key="1">
    <citation type="journal article" date="2019" name="Int. J. Syst. Evol. Microbiol.">
        <title>The Global Catalogue of Microorganisms (GCM) 10K type strain sequencing project: providing services to taxonomists for standard genome sequencing and annotation.</title>
        <authorList>
            <consortium name="The Broad Institute Genomics Platform"/>
            <consortium name="The Broad Institute Genome Sequencing Center for Infectious Disease"/>
            <person name="Wu L."/>
            <person name="Ma J."/>
        </authorList>
    </citation>
    <scope>NUCLEOTIDE SEQUENCE [LARGE SCALE GENOMIC DNA]</scope>
    <source>
        <strain evidence="2">CCUG 51943</strain>
    </source>
</reference>
<protein>
    <recommendedName>
        <fullName evidence="3">TonB-dependent receptor</fullName>
    </recommendedName>
</protein>
<evidence type="ECO:0000313" key="1">
    <source>
        <dbReference type="EMBL" id="MFC6146027.1"/>
    </source>
</evidence>
<keyword evidence="2" id="KW-1185">Reference proteome</keyword>
<dbReference type="RefSeq" id="WP_377000231.1">
    <property type="nucleotide sequence ID" value="NZ_JBHSQE010000002.1"/>
</dbReference>
<name>A0ABW1QAJ2_9CORY</name>
<dbReference type="EMBL" id="JBHSQE010000002">
    <property type="protein sequence ID" value="MFC6146027.1"/>
    <property type="molecule type" value="Genomic_DNA"/>
</dbReference>
<accession>A0ABW1QAJ2</accession>
<evidence type="ECO:0008006" key="3">
    <source>
        <dbReference type="Google" id="ProtNLM"/>
    </source>
</evidence>
<evidence type="ECO:0000313" key="2">
    <source>
        <dbReference type="Proteomes" id="UP001596244"/>
    </source>
</evidence>
<dbReference type="Proteomes" id="UP001596244">
    <property type="component" value="Unassembled WGS sequence"/>
</dbReference>
<proteinExistence type="predicted"/>